<gene>
    <name evidence="1" type="primary">Acey_s0497.g2509</name>
    <name evidence="1" type="ORF">Y032_0497g2509</name>
</gene>
<organism evidence="1 2">
    <name type="scientific">Ancylostoma ceylanicum</name>
    <dbReference type="NCBI Taxonomy" id="53326"/>
    <lineage>
        <taxon>Eukaryota</taxon>
        <taxon>Metazoa</taxon>
        <taxon>Ecdysozoa</taxon>
        <taxon>Nematoda</taxon>
        <taxon>Chromadorea</taxon>
        <taxon>Rhabditida</taxon>
        <taxon>Rhabditina</taxon>
        <taxon>Rhabditomorpha</taxon>
        <taxon>Strongyloidea</taxon>
        <taxon>Ancylostomatidae</taxon>
        <taxon>Ancylostomatinae</taxon>
        <taxon>Ancylostoma</taxon>
    </lineage>
</organism>
<dbReference type="Proteomes" id="UP000024635">
    <property type="component" value="Unassembled WGS sequence"/>
</dbReference>
<dbReference type="AlphaFoldDB" id="A0A016WUR1"/>
<keyword evidence="2" id="KW-1185">Reference proteome</keyword>
<evidence type="ECO:0000313" key="2">
    <source>
        <dbReference type="Proteomes" id="UP000024635"/>
    </source>
</evidence>
<protein>
    <submittedName>
        <fullName evidence="1">Uncharacterized protein</fullName>
    </submittedName>
</protein>
<accession>A0A016WUR1</accession>
<dbReference type="EMBL" id="JARK01000097">
    <property type="protein sequence ID" value="EYC43346.1"/>
    <property type="molecule type" value="Genomic_DNA"/>
</dbReference>
<name>A0A016WUR1_9BILA</name>
<sequence>MTSKNTYIHRATCTYSEFQTAVDKVRDRARRPQAETQGFCMLALVVCFRQQQRTRRARRIRQPQPACRAPASLAARGPAPYLRPFRVHCDHRIHKK</sequence>
<reference evidence="2" key="1">
    <citation type="journal article" date="2015" name="Nat. Genet.">
        <title>The genome and transcriptome of the zoonotic hookworm Ancylostoma ceylanicum identify infection-specific gene families.</title>
        <authorList>
            <person name="Schwarz E.M."/>
            <person name="Hu Y."/>
            <person name="Antoshechkin I."/>
            <person name="Miller M.M."/>
            <person name="Sternberg P.W."/>
            <person name="Aroian R.V."/>
        </authorList>
    </citation>
    <scope>NUCLEOTIDE SEQUENCE</scope>
    <source>
        <strain evidence="2">HY135</strain>
    </source>
</reference>
<proteinExistence type="predicted"/>
<evidence type="ECO:0000313" key="1">
    <source>
        <dbReference type="EMBL" id="EYC43346.1"/>
    </source>
</evidence>
<comment type="caution">
    <text evidence="1">The sequence shown here is derived from an EMBL/GenBank/DDBJ whole genome shotgun (WGS) entry which is preliminary data.</text>
</comment>